<reference evidence="6 7" key="1">
    <citation type="submission" date="2015-12" db="EMBL/GenBank/DDBJ databases">
        <title>Genome sequence of Aneurinibacillus soli.</title>
        <authorList>
            <person name="Lee J.S."/>
            <person name="Lee K.C."/>
            <person name="Kim K.K."/>
            <person name="Lee B.W."/>
        </authorList>
    </citation>
    <scope>NUCLEOTIDE SEQUENCE [LARGE SCALE GENOMIC DNA]</scope>
    <source>
        <strain evidence="6 7">CB4</strain>
    </source>
</reference>
<dbReference type="Gene3D" id="3.40.50.2300">
    <property type="match status" value="1"/>
</dbReference>
<dbReference type="InterPro" id="IPR050640">
    <property type="entry name" value="Bact_2-comp_sensor_kinase"/>
</dbReference>
<organism evidence="6 7">
    <name type="scientific">Aneurinibacillus soli</name>
    <dbReference type="NCBI Taxonomy" id="1500254"/>
    <lineage>
        <taxon>Bacteria</taxon>
        <taxon>Bacillati</taxon>
        <taxon>Bacillota</taxon>
        <taxon>Bacilli</taxon>
        <taxon>Bacillales</taxon>
        <taxon>Paenibacillaceae</taxon>
        <taxon>Aneurinibacillus group</taxon>
        <taxon>Aneurinibacillus</taxon>
    </lineage>
</organism>
<dbReference type="SMART" id="SM00448">
    <property type="entry name" value="REC"/>
    <property type="match status" value="1"/>
</dbReference>
<dbReference type="PROSITE" id="PS50110">
    <property type="entry name" value="RESPONSE_REGULATORY"/>
    <property type="match status" value="1"/>
</dbReference>
<gene>
    <name evidence="6" type="primary">ypdA_1</name>
    <name evidence="6" type="ORF">CB4_01562</name>
</gene>
<dbReference type="SUPFAM" id="SSF52172">
    <property type="entry name" value="CheY-like"/>
    <property type="match status" value="1"/>
</dbReference>
<dbReference type="InterPro" id="IPR003594">
    <property type="entry name" value="HATPase_dom"/>
</dbReference>
<keyword evidence="7" id="KW-1185">Reference proteome</keyword>
<dbReference type="SUPFAM" id="SSF55874">
    <property type="entry name" value="ATPase domain of HSP90 chaperone/DNA topoisomerase II/histidine kinase"/>
    <property type="match status" value="1"/>
</dbReference>
<dbReference type="Pfam" id="PF00072">
    <property type="entry name" value="Response_reg"/>
    <property type="match status" value="1"/>
</dbReference>
<dbReference type="PANTHER" id="PTHR34220:SF7">
    <property type="entry name" value="SENSOR HISTIDINE KINASE YPDA"/>
    <property type="match status" value="1"/>
</dbReference>
<dbReference type="Proteomes" id="UP000217696">
    <property type="component" value="Chromosome"/>
</dbReference>
<keyword evidence="1 6" id="KW-0808">Transferase</keyword>
<evidence type="ECO:0000256" key="5">
    <source>
        <dbReference type="ARBA" id="ARBA00023012"/>
    </source>
</evidence>
<evidence type="ECO:0000313" key="6">
    <source>
        <dbReference type="EMBL" id="BAU27388.1"/>
    </source>
</evidence>
<dbReference type="InterPro" id="IPR010559">
    <property type="entry name" value="Sig_transdc_His_kin_internal"/>
</dbReference>
<evidence type="ECO:0000256" key="1">
    <source>
        <dbReference type="ARBA" id="ARBA00022679"/>
    </source>
</evidence>
<dbReference type="Gene3D" id="3.30.565.10">
    <property type="entry name" value="Histidine kinase-like ATPase, C-terminal domain"/>
    <property type="match status" value="1"/>
</dbReference>
<dbReference type="InterPro" id="IPR036890">
    <property type="entry name" value="HATPase_C_sf"/>
</dbReference>
<keyword evidence="3 6" id="KW-0418">Kinase</keyword>
<evidence type="ECO:0000313" key="7">
    <source>
        <dbReference type="Proteomes" id="UP000217696"/>
    </source>
</evidence>
<accession>A0A0U5B8Z5</accession>
<keyword evidence="2" id="KW-0547">Nucleotide-binding</keyword>
<keyword evidence="4" id="KW-0067">ATP-binding</keyword>
<dbReference type="InterPro" id="IPR011006">
    <property type="entry name" value="CheY-like_superfamily"/>
</dbReference>
<protein>
    <submittedName>
        <fullName evidence="6">Sensor histidine kinase YpdA</fullName>
        <ecNumber evidence="6">2.7.13.3</ecNumber>
    </submittedName>
</protein>
<dbReference type="RefSeq" id="WP_096464683.1">
    <property type="nucleotide sequence ID" value="NZ_AP017312.1"/>
</dbReference>
<evidence type="ECO:0000256" key="2">
    <source>
        <dbReference type="ARBA" id="ARBA00022741"/>
    </source>
</evidence>
<dbReference type="InterPro" id="IPR005467">
    <property type="entry name" value="His_kinase_dom"/>
</dbReference>
<dbReference type="PROSITE" id="PS50109">
    <property type="entry name" value="HIS_KIN"/>
    <property type="match status" value="1"/>
</dbReference>
<dbReference type="PANTHER" id="PTHR34220">
    <property type="entry name" value="SENSOR HISTIDINE KINASE YPDA"/>
    <property type="match status" value="1"/>
</dbReference>
<dbReference type="Pfam" id="PF02518">
    <property type="entry name" value="HATPase_c"/>
    <property type="match status" value="1"/>
</dbReference>
<sequence>MGVLSESNLKVLLGALDSMGYSVIAAKNGQEALDMIHSHPMIDLVILDLMMPRISGLDVCRTIRSTHTLTEIPVLILTAAGQIGDIVASFEAGANDFLQKPVKLPELKARVESLLLMKKSVQEALQHELDFLQAQITPHFLYNTLNTIVSLSYKDVEKMRDIINDLTYYLRAKFDFYNQERLIPLTRELELVRAYLGIEQVRYSTRLRVMFEIDEEIACLLPPLTIQPLVENAVRHGIAPKLSGGTITLSVYQTTDMIYITVADDGVGIAESRMKEIVSGQYKGVGLRSVDKRLQTFYQCRLQVESSYGTRTTITIALRKEKLL</sequence>
<dbReference type="AlphaFoldDB" id="A0A0U5B8Z5"/>
<evidence type="ECO:0000256" key="4">
    <source>
        <dbReference type="ARBA" id="ARBA00022840"/>
    </source>
</evidence>
<dbReference type="GO" id="GO:0000155">
    <property type="term" value="F:phosphorelay sensor kinase activity"/>
    <property type="evidence" value="ECO:0007669"/>
    <property type="project" value="InterPro"/>
</dbReference>
<dbReference type="EMBL" id="AP017312">
    <property type="protein sequence ID" value="BAU27388.1"/>
    <property type="molecule type" value="Genomic_DNA"/>
</dbReference>
<dbReference type="GO" id="GO:0016020">
    <property type="term" value="C:membrane"/>
    <property type="evidence" value="ECO:0007669"/>
    <property type="project" value="InterPro"/>
</dbReference>
<dbReference type="GO" id="GO:0005524">
    <property type="term" value="F:ATP binding"/>
    <property type="evidence" value="ECO:0007669"/>
    <property type="project" value="UniProtKB-KW"/>
</dbReference>
<name>A0A0U5B8Z5_9BACL</name>
<keyword evidence="5" id="KW-0902">Two-component regulatory system</keyword>
<dbReference type="OrthoDB" id="9815750at2"/>
<dbReference type="InterPro" id="IPR001789">
    <property type="entry name" value="Sig_transdc_resp-reg_receiver"/>
</dbReference>
<dbReference type="KEGG" id="asoc:CB4_01562"/>
<evidence type="ECO:0000256" key="3">
    <source>
        <dbReference type="ARBA" id="ARBA00022777"/>
    </source>
</evidence>
<dbReference type="Pfam" id="PF06580">
    <property type="entry name" value="His_kinase"/>
    <property type="match status" value="1"/>
</dbReference>
<proteinExistence type="predicted"/>
<dbReference type="EC" id="2.7.13.3" evidence="6"/>